<protein>
    <submittedName>
        <fullName evidence="2">2-iminobutanoate/2-iminopropanoate deaminase</fullName>
    </submittedName>
</protein>
<dbReference type="SUPFAM" id="SSF55298">
    <property type="entry name" value="YjgF-like"/>
    <property type="match status" value="1"/>
</dbReference>
<organism evidence="2 3">
    <name type="scientific">Sphingobacterium lactis</name>
    <dbReference type="NCBI Taxonomy" id="797291"/>
    <lineage>
        <taxon>Bacteria</taxon>
        <taxon>Pseudomonadati</taxon>
        <taxon>Bacteroidota</taxon>
        <taxon>Sphingobacteriia</taxon>
        <taxon>Sphingobacteriales</taxon>
        <taxon>Sphingobacteriaceae</taxon>
        <taxon>Sphingobacterium</taxon>
    </lineage>
</organism>
<dbReference type="EMBL" id="FNUT01000001">
    <property type="protein sequence ID" value="SEF53137.1"/>
    <property type="molecule type" value="Genomic_DNA"/>
</dbReference>
<comment type="similarity">
    <text evidence="1">Belongs to the RutC family.</text>
</comment>
<dbReference type="PANTHER" id="PTHR11803:SF39">
    <property type="entry name" value="2-IMINOBUTANOATE_2-IMINOPROPANOATE DEAMINASE"/>
    <property type="match status" value="1"/>
</dbReference>
<reference evidence="3" key="1">
    <citation type="submission" date="2016-10" db="EMBL/GenBank/DDBJ databases">
        <authorList>
            <person name="Varghese N."/>
            <person name="Submissions S."/>
        </authorList>
    </citation>
    <scope>NUCLEOTIDE SEQUENCE [LARGE SCALE GENOMIC DNA]</scope>
    <source>
        <strain evidence="3">DSM 22361</strain>
    </source>
</reference>
<dbReference type="GO" id="GO:0019239">
    <property type="term" value="F:deaminase activity"/>
    <property type="evidence" value="ECO:0007669"/>
    <property type="project" value="TreeGrafter"/>
</dbReference>
<dbReference type="GO" id="GO:0005829">
    <property type="term" value="C:cytosol"/>
    <property type="evidence" value="ECO:0007669"/>
    <property type="project" value="TreeGrafter"/>
</dbReference>
<dbReference type="Gene3D" id="3.30.1330.40">
    <property type="entry name" value="RutC-like"/>
    <property type="match status" value="1"/>
</dbReference>
<gene>
    <name evidence="2" type="ORF">SAMN05421877_101360</name>
</gene>
<dbReference type="NCBIfam" id="TIGR00004">
    <property type="entry name" value="Rid family detoxifying hydrolase"/>
    <property type="match status" value="1"/>
</dbReference>
<dbReference type="PANTHER" id="PTHR11803">
    <property type="entry name" value="2-IMINOBUTANOATE/2-IMINOPROPANOATE DEAMINASE RIDA"/>
    <property type="match status" value="1"/>
</dbReference>
<dbReference type="CDD" id="cd00448">
    <property type="entry name" value="YjgF_YER057c_UK114_family"/>
    <property type="match status" value="1"/>
</dbReference>
<dbReference type="Pfam" id="PF01042">
    <property type="entry name" value="Ribonuc_L-PSP"/>
    <property type="match status" value="1"/>
</dbReference>
<evidence type="ECO:0000313" key="2">
    <source>
        <dbReference type="EMBL" id="SEF53137.1"/>
    </source>
</evidence>
<proteinExistence type="inferred from homology"/>
<dbReference type="InterPro" id="IPR035959">
    <property type="entry name" value="RutC-like_sf"/>
</dbReference>
<dbReference type="FunFam" id="3.30.1330.40:FF:000001">
    <property type="entry name" value="L-PSP family endoribonuclease"/>
    <property type="match status" value="1"/>
</dbReference>
<evidence type="ECO:0000256" key="1">
    <source>
        <dbReference type="ARBA" id="ARBA00010552"/>
    </source>
</evidence>
<name>A0A1H5STK9_9SPHI</name>
<dbReference type="InterPro" id="IPR006175">
    <property type="entry name" value="YjgF/YER057c/UK114"/>
</dbReference>
<evidence type="ECO:0000313" key="3">
    <source>
        <dbReference type="Proteomes" id="UP000236731"/>
    </source>
</evidence>
<sequence>MQILQDTKQFEYNTMSKKEILNTDKAPAAIGPYNQAVKADRTLYVSGQIPLIPETMELISTGVADEAHQVLKNVGAILKHAGYDYGDVVKTSIFLSSMDYFATVNEVYAEYFKENQPARECVAVKTLPKEVNVEISVIAFK</sequence>
<keyword evidence="3" id="KW-1185">Reference proteome</keyword>
<dbReference type="InterPro" id="IPR006056">
    <property type="entry name" value="RidA"/>
</dbReference>
<dbReference type="AlphaFoldDB" id="A0A1H5STK9"/>
<dbReference type="Proteomes" id="UP000236731">
    <property type="component" value="Unassembled WGS sequence"/>
</dbReference>
<accession>A0A1H5STK9</accession>